<dbReference type="Proteomes" id="UP001501115">
    <property type="component" value="Unassembled WGS sequence"/>
</dbReference>
<organism evidence="2 3">
    <name type="scientific">Streptomyces venetus</name>
    <dbReference type="NCBI Taxonomy" id="1701086"/>
    <lineage>
        <taxon>Bacteria</taxon>
        <taxon>Bacillati</taxon>
        <taxon>Actinomycetota</taxon>
        <taxon>Actinomycetes</taxon>
        <taxon>Kitasatosporales</taxon>
        <taxon>Streptomycetaceae</taxon>
        <taxon>Streptomyces</taxon>
    </lineage>
</organism>
<feature type="transmembrane region" description="Helical" evidence="1">
    <location>
        <begin position="180"/>
        <end position="198"/>
    </location>
</feature>
<feature type="transmembrane region" description="Helical" evidence="1">
    <location>
        <begin position="156"/>
        <end position="173"/>
    </location>
</feature>
<feature type="transmembrane region" description="Helical" evidence="1">
    <location>
        <begin position="228"/>
        <end position="249"/>
    </location>
</feature>
<feature type="transmembrane region" description="Helical" evidence="1">
    <location>
        <begin position="256"/>
        <end position="274"/>
    </location>
</feature>
<name>A0ABP8G3Y9_9ACTN</name>
<sequence>MTAVVEKPVPTSARAESGGSWSAVLALALFETRRLLTRVPVIIAFLLYIAWTVWRTGRDSDGFPALQDVDRATQSAPMLVGLAVLLSVNHAALRSRRHGTEPHFAVLVLPPWRRTVAHALSAVAGALLVAVCVAVQFGREALRPDAIGQGSVGELLVGPLTVLLAGLLGLLLAGLVRSALAAPLLVVFSLFLFLFFWGTSDDASRWLMPVVVEATSNTFPSDLMGRPAGWHALYLAGLALSLGLTAVLVAGGRKPVVMAGVAGAVAMTLVGGVAQAQTGDDDPELVRARERATVHPEQVQSCVRRDGSTYCAFPEWGPRVDDWAGVVDRVRSLAGGGAHEQDVVVRQRIEARYGLSGDGALTPLERPHEVTVGTRWGGNRVPEFSVAVAGVLVAGNEKASTSMCDGRMVTVMWLALGWESDPVSALRRVRLDDSVTGSALVLHPTDGMYMTDAQTEVLRELLERPRGEVTARVKDHWAELTAPKVTAARAAGLLGVKAPEGDDKCLD</sequence>
<evidence type="ECO:0000313" key="2">
    <source>
        <dbReference type="EMBL" id="GAA4317015.1"/>
    </source>
</evidence>
<reference evidence="3" key="1">
    <citation type="journal article" date="2019" name="Int. J. Syst. Evol. Microbiol.">
        <title>The Global Catalogue of Microorganisms (GCM) 10K type strain sequencing project: providing services to taxonomists for standard genome sequencing and annotation.</title>
        <authorList>
            <consortium name="The Broad Institute Genomics Platform"/>
            <consortium name="The Broad Institute Genome Sequencing Center for Infectious Disease"/>
            <person name="Wu L."/>
            <person name="Ma J."/>
        </authorList>
    </citation>
    <scope>NUCLEOTIDE SEQUENCE [LARGE SCALE GENOMIC DNA]</scope>
    <source>
        <strain evidence="3">JCM 31290</strain>
    </source>
</reference>
<dbReference type="RefSeq" id="WP_345662889.1">
    <property type="nucleotide sequence ID" value="NZ_BAABET010000005.1"/>
</dbReference>
<proteinExistence type="predicted"/>
<dbReference type="EMBL" id="BAABET010000005">
    <property type="protein sequence ID" value="GAA4317015.1"/>
    <property type="molecule type" value="Genomic_DNA"/>
</dbReference>
<keyword evidence="1" id="KW-0472">Membrane</keyword>
<evidence type="ECO:0000313" key="3">
    <source>
        <dbReference type="Proteomes" id="UP001501115"/>
    </source>
</evidence>
<gene>
    <name evidence="2" type="ORF">GCM10023086_39820</name>
</gene>
<feature type="transmembrane region" description="Helical" evidence="1">
    <location>
        <begin position="35"/>
        <end position="54"/>
    </location>
</feature>
<feature type="transmembrane region" description="Helical" evidence="1">
    <location>
        <begin position="115"/>
        <end position="136"/>
    </location>
</feature>
<keyword evidence="1" id="KW-0812">Transmembrane</keyword>
<comment type="caution">
    <text evidence="2">The sequence shown here is derived from an EMBL/GenBank/DDBJ whole genome shotgun (WGS) entry which is preliminary data.</text>
</comment>
<feature type="transmembrane region" description="Helical" evidence="1">
    <location>
        <begin position="74"/>
        <end position="94"/>
    </location>
</feature>
<keyword evidence="1" id="KW-1133">Transmembrane helix</keyword>
<keyword evidence="3" id="KW-1185">Reference proteome</keyword>
<accession>A0ABP8G3Y9</accession>
<protein>
    <submittedName>
        <fullName evidence="2">ABC transporter</fullName>
    </submittedName>
</protein>
<evidence type="ECO:0000256" key="1">
    <source>
        <dbReference type="SAM" id="Phobius"/>
    </source>
</evidence>